<dbReference type="Proteomes" id="UP000294292">
    <property type="component" value="Chromosome"/>
</dbReference>
<evidence type="ECO:0000313" key="3">
    <source>
        <dbReference type="EMBL" id="QBP42735.1"/>
    </source>
</evidence>
<proteinExistence type="predicted"/>
<dbReference type="SUPFAM" id="SSF55073">
    <property type="entry name" value="Nucleotide cyclase"/>
    <property type="match status" value="1"/>
</dbReference>
<evidence type="ECO:0000259" key="1">
    <source>
        <dbReference type="PROSITE" id="PS50887"/>
    </source>
</evidence>
<dbReference type="AlphaFoldDB" id="A0A4V1ANG9"/>
<dbReference type="PANTHER" id="PTHR43155:SF2">
    <property type="entry name" value="CYCLIC DI-GMP PHOSPHODIESTERASE PA4108"/>
    <property type="match status" value="1"/>
</dbReference>
<dbReference type="SUPFAM" id="SSF109604">
    <property type="entry name" value="HD-domain/PDEase-like"/>
    <property type="match status" value="1"/>
</dbReference>
<dbReference type="OrthoDB" id="9759607at2"/>
<dbReference type="SMART" id="SM00267">
    <property type="entry name" value="GGDEF"/>
    <property type="match status" value="1"/>
</dbReference>
<dbReference type="InterPro" id="IPR037522">
    <property type="entry name" value="HD_GYP_dom"/>
</dbReference>
<dbReference type="EMBL" id="CP038015">
    <property type="protein sequence ID" value="QBP42735.1"/>
    <property type="molecule type" value="Genomic_DNA"/>
</dbReference>
<dbReference type="InterPro" id="IPR043128">
    <property type="entry name" value="Rev_trsase/Diguanyl_cyclase"/>
</dbReference>
<dbReference type="NCBIfam" id="TIGR00254">
    <property type="entry name" value="GGDEF"/>
    <property type="match status" value="1"/>
</dbReference>
<dbReference type="Pfam" id="PF00990">
    <property type="entry name" value="GGDEF"/>
    <property type="match status" value="1"/>
</dbReference>
<evidence type="ECO:0000259" key="2">
    <source>
        <dbReference type="PROSITE" id="PS51832"/>
    </source>
</evidence>
<dbReference type="CDD" id="cd00077">
    <property type="entry name" value="HDc"/>
    <property type="match status" value="1"/>
</dbReference>
<evidence type="ECO:0000313" key="4">
    <source>
        <dbReference type="Proteomes" id="UP000294292"/>
    </source>
</evidence>
<dbReference type="Pfam" id="PF13487">
    <property type="entry name" value="HD_5"/>
    <property type="match status" value="1"/>
</dbReference>
<dbReference type="CDD" id="cd01949">
    <property type="entry name" value="GGDEF"/>
    <property type="match status" value="1"/>
</dbReference>
<accession>A0A4V1ANG9</accession>
<dbReference type="PANTHER" id="PTHR43155">
    <property type="entry name" value="CYCLIC DI-GMP PHOSPHODIESTERASE PA4108-RELATED"/>
    <property type="match status" value="1"/>
</dbReference>
<name>A0A4V1ANG9_9BACL</name>
<dbReference type="PROSITE" id="PS51832">
    <property type="entry name" value="HD_GYP"/>
    <property type="match status" value="1"/>
</dbReference>
<dbReference type="RefSeq" id="WP_134211392.1">
    <property type="nucleotide sequence ID" value="NZ_CP038015.1"/>
</dbReference>
<dbReference type="Gene3D" id="3.30.70.270">
    <property type="match status" value="1"/>
</dbReference>
<feature type="domain" description="GGDEF" evidence="1">
    <location>
        <begin position="165"/>
        <end position="296"/>
    </location>
</feature>
<dbReference type="PROSITE" id="PS50887">
    <property type="entry name" value="GGDEF"/>
    <property type="match status" value="1"/>
</dbReference>
<protein>
    <submittedName>
        <fullName evidence="3">Diguanylate cyclase</fullName>
    </submittedName>
</protein>
<dbReference type="Gene3D" id="1.10.3210.10">
    <property type="entry name" value="Hypothetical protein af1432"/>
    <property type="match status" value="1"/>
</dbReference>
<sequence>MDDDFYFKTEEKEGLIIDNKELAFQTEVKADLAAELVIANKELAFQNTEKDKRAAELIIANKELAFQNEEKAARAAELIIANKELAFQNKEKDKRAAELVIANKELAFQNKEKDKRAIELINANKELAFQNEEISYLSYHDQLTGLYNRRYYEAELKRLDTPRNLPLTIIIGDLNGLKLINDFFGHVMGDELLKKTAEIIKQGCRADDIISRIGGDEFVILLPKTDAFEAQIIIKRILKLASLEKVGSIDISISFGYETKKNKEDKIQEVFQKADKHMYTIKLFESPSNRGNTVDMVINAFHEKNKGEEQHSQRVSKLCESMGQVLGLSKYKIKELKTAGLLHDIGKIAIDELILNKPGKLTDGEWKEIKRHSEIGHRILSTLNDMPNMAGYVLYHHERWDGKGYPRGLKGKEIPFESRIIAIVEAYDAMTSERTYSSTLSTEAAIEELQKNAGILFDPELVSLFIEKALGSSLIKGT</sequence>
<dbReference type="KEGG" id="panc:E2636_17015"/>
<feature type="domain" description="HD-GYP" evidence="2">
    <location>
        <begin position="286"/>
        <end position="478"/>
    </location>
</feature>
<dbReference type="SMART" id="SM00471">
    <property type="entry name" value="HDc"/>
    <property type="match status" value="1"/>
</dbReference>
<dbReference type="InterPro" id="IPR029787">
    <property type="entry name" value="Nucleotide_cyclase"/>
</dbReference>
<reference evidence="3 4" key="1">
    <citation type="submission" date="2019-03" db="EMBL/GenBank/DDBJ databases">
        <title>Complete genome sequence of Paenisporosarcina antarctica CGMCC 1.6503T.</title>
        <authorList>
            <person name="Rong J.-C."/>
            <person name="Chi N.-Y."/>
            <person name="Zhang Q.-F."/>
        </authorList>
    </citation>
    <scope>NUCLEOTIDE SEQUENCE [LARGE SCALE GENOMIC DNA]</scope>
    <source>
        <strain evidence="3 4">CGMCC 1.6503</strain>
    </source>
</reference>
<keyword evidence="4" id="KW-1185">Reference proteome</keyword>
<dbReference type="InterPro" id="IPR000160">
    <property type="entry name" value="GGDEF_dom"/>
</dbReference>
<dbReference type="InterPro" id="IPR003607">
    <property type="entry name" value="HD/PDEase_dom"/>
</dbReference>
<gene>
    <name evidence="3" type="ORF">E2636_17015</name>
</gene>
<organism evidence="3 4">
    <name type="scientific">Paenisporosarcina antarctica</name>
    <dbReference type="NCBI Taxonomy" id="417367"/>
    <lineage>
        <taxon>Bacteria</taxon>
        <taxon>Bacillati</taxon>
        <taxon>Bacillota</taxon>
        <taxon>Bacilli</taxon>
        <taxon>Bacillales</taxon>
        <taxon>Caryophanaceae</taxon>
        <taxon>Paenisporosarcina</taxon>
    </lineage>
</organism>